<organism evidence="2 3">
    <name type="scientific">Melioribacter roseus (strain DSM 23840 / JCM 17771 / VKM B-2668 / P3M-2)</name>
    <dbReference type="NCBI Taxonomy" id="1191523"/>
    <lineage>
        <taxon>Bacteria</taxon>
        <taxon>Pseudomonadati</taxon>
        <taxon>Ignavibacteriota</taxon>
        <taxon>Ignavibacteria</taxon>
        <taxon>Ignavibacteriales</taxon>
        <taxon>Melioribacteraceae</taxon>
        <taxon>Melioribacter</taxon>
    </lineage>
</organism>
<evidence type="ECO:0000313" key="3">
    <source>
        <dbReference type="Proteomes" id="UP000009011"/>
    </source>
</evidence>
<dbReference type="InterPro" id="IPR008928">
    <property type="entry name" value="6-hairpin_glycosidase_sf"/>
</dbReference>
<dbReference type="RefSeq" id="WP_014855654.1">
    <property type="nucleotide sequence ID" value="NC_018178.1"/>
</dbReference>
<dbReference type="HOGENOM" id="CLU_344140_0_0_10"/>
<dbReference type="InterPro" id="IPR052043">
    <property type="entry name" value="PolySaccharide_Degr_Enz"/>
</dbReference>
<dbReference type="Pfam" id="PF07470">
    <property type="entry name" value="Glyco_hydro_88"/>
    <property type="match status" value="1"/>
</dbReference>
<gene>
    <name evidence="2" type="ordered locus">MROS_0977</name>
</gene>
<dbReference type="InterPro" id="IPR010905">
    <property type="entry name" value="Glyco_hydro_88"/>
</dbReference>
<dbReference type="SUPFAM" id="SSF48208">
    <property type="entry name" value="Six-hairpin glycosidases"/>
    <property type="match status" value="1"/>
</dbReference>
<dbReference type="GO" id="GO:0016787">
    <property type="term" value="F:hydrolase activity"/>
    <property type="evidence" value="ECO:0007669"/>
    <property type="project" value="UniProtKB-KW"/>
</dbReference>
<keyword evidence="3" id="KW-1185">Reference proteome</keyword>
<protein>
    <submittedName>
        <fullName evidence="2">Glucosyl hydrolase family protein</fullName>
    </submittedName>
</protein>
<evidence type="ECO:0000256" key="1">
    <source>
        <dbReference type="ARBA" id="ARBA00022801"/>
    </source>
</evidence>
<dbReference type="PANTHER" id="PTHR33886:SF8">
    <property type="entry name" value="UNSATURATED RHAMNOGALACTURONAN HYDROLASE (EUROFUNG)"/>
    <property type="match status" value="1"/>
</dbReference>
<dbReference type="InterPro" id="IPR012341">
    <property type="entry name" value="6hp_glycosidase-like_sf"/>
</dbReference>
<dbReference type="PATRIC" id="fig|1191523.3.peg.1032"/>
<dbReference type="Proteomes" id="UP000009011">
    <property type="component" value="Chromosome"/>
</dbReference>
<dbReference type="AlphaFoldDB" id="I6ZYW5"/>
<dbReference type="InterPro" id="IPR036278">
    <property type="entry name" value="Sialidase_sf"/>
</dbReference>
<keyword evidence="1 2" id="KW-0378">Hydrolase</keyword>
<dbReference type="Pfam" id="PF15892">
    <property type="entry name" value="BNR_4"/>
    <property type="match status" value="1"/>
</dbReference>
<name>I6ZYW5_MELRP</name>
<sequence length="793" mass="93082">MIRKMLPAVFYFISVVVTGQNFAGVKHIDKTGNHSESYQSLTFDGAWCWFSDPRAVYYEGKHRRTYAAWVDSYGDVIVGYYDHDAKKIASKVLEDNFEIDDHDNPSLLFMPDGRLMVFFTKHSSKYPILLFTMKNPEDISAWEKKELNLNDEETYKGFHSSYTYANPVMLSAENDRIYLFWRGIDYKPNYSYSDDMGKTWRKSRILILPERIYNLRRPYLKVASNGKDKIAFAFTDGHPRNESENSVYYMYYKNGAFYDAENNEIGKLDGEPVKPQNASVVYDAKLTKQKAWVWDVALDREENPVIVYSKFPDDTNHIYCYARWNKKSWNNYDLVNSGKWFPETPEGAIEREPNYSGGISIDHENPNVVYLSVIRDSVFEIEKWTLEKNKKWIAENITKGSSKNNVRPVTVLNAYEDNPLQVLWMQNTRYVHYTDFFSSIKMNLPSPKITNPFNVDEIKNLMRQAADWQLANPIKESKLDWHYGAFYIGLEALYETVKEDRYLNEMINVGQKNKWRLLNHIFNADRLTIADVYAWLYERKKNPEMIDIAKWVMDIHKVRTVKADPRYDKNEYRFEWWTWCDALFMAPPSFARMYRATGDTSYLKYAIDHWWITSDYLYSKEDSLFYRDDRFFDKKSENGKKIFWCRGNGWVIAGLARMLNIIPKDDPSRPEFENQFKEMAHKLLSLQREHGLWTASLYDPEQLPMGESSGSAFYTYALAWGINNGLLDKAVFEPAVKKAWKALCANVNEWGRLGYVQQVAGDPYPFYENQWQVYATGAFLLCGKEIITLVDNE</sequence>
<evidence type="ECO:0000313" key="2">
    <source>
        <dbReference type="EMBL" id="AFN74218.1"/>
    </source>
</evidence>
<proteinExistence type="predicted"/>
<dbReference type="Gene3D" id="1.50.10.10">
    <property type="match status" value="1"/>
</dbReference>
<dbReference type="STRING" id="1191523.MROS_0977"/>
<dbReference type="KEGG" id="mro:MROS_0977"/>
<dbReference type="SUPFAM" id="SSF50939">
    <property type="entry name" value="Sialidases"/>
    <property type="match status" value="1"/>
</dbReference>
<reference evidence="2 3" key="1">
    <citation type="journal article" date="2013" name="PLoS ONE">
        <title>Genomic analysis of Melioribacter roseus, facultatively anaerobic organotrophic bacterium representing a novel deep lineage within Bacteriodetes/Chlorobi group.</title>
        <authorList>
            <person name="Kadnikov V.V."/>
            <person name="Mardanov A.V."/>
            <person name="Podosokorskaya O.A."/>
            <person name="Gavrilov S.N."/>
            <person name="Kublanov I.V."/>
            <person name="Beletsky A.V."/>
            <person name="Bonch-Osmolovskaya E.A."/>
            <person name="Ravin N.V."/>
        </authorList>
    </citation>
    <scope>NUCLEOTIDE SEQUENCE [LARGE SCALE GENOMIC DNA]</scope>
    <source>
        <strain evidence="3">JCM 17771 / P3M-2</strain>
    </source>
</reference>
<dbReference type="EMBL" id="CP003557">
    <property type="protein sequence ID" value="AFN74218.1"/>
    <property type="molecule type" value="Genomic_DNA"/>
</dbReference>
<dbReference type="eggNOG" id="COG4225">
    <property type="taxonomic scope" value="Bacteria"/>
</dbReference>
<accession>I6ZYW5</accession>
<dbReference type="OrthoDB" id="6381507at2"/>
<dbReference type="PANTHER" id="PTHR33886">
    <property type="entry name" value="UNSATURATED RHAMNOGALACTURONAN HYDROLASE (EUROFUNG)"/>
    <property type="match status" value="1"/>
</dbReference>
<dbReference type="GO" id="GO:0005975">
    <property type="term" value="P:carbohydrate metabolic process"/>
    <property type="evidence" value="ECO:0007669"/>
    <property type="project" value="InterPro"/>
</dbReference>